<dbReference type="RefSeq" id="XP_028139409.1">
    <property type="nucleotide sequence ID" value="XM_028283608.1"/>
</dbReference>
<feature type="compositionally biased region" description="Basic and acidic residues" evidence="1">
    <location>
        <begin position="67"/>
        <end position="76"/>
    </location>
</feature>
<feature type="region of interest" description="Disordered" evidence="1">
    <location>
        <begin position="42"/>
        <end position="103"/>
    </location>
</feature>
<feature type="compositionally biased region" description="Basic residues" evidence="1">
    <location>
        <begin position="92"/>
        <end position="103"/>
    </location>
</feature>
<feature type="compositionally biased region" description="Low complexity" evidence="1">
    <location>
        <begin position="143"/>
        <end position="164"/>
    </location>
</feature>
<dbReference type="AlphaFoldDB" id="A0A6P7FSL9"/>
<reference evidence="2" key="1">
    <citation type="submission" date="2025-08" db="UniProtKB">
        <authorList>
            <consortium name="RefSeq"/>
        </authorList>
    </citation>
    <scope>IDENTIFICATION</scope>
    <source>
        <tissue evidence="2">Whole insect</tissue>
    </source>
</reference>
<dbReference type="InParanoid" id="A0A6P7FSL9"/>
<feature type="region of interest" description="Disordered" evidence="1">
    <location>
        <begin position="143"/>
        <end position="168"/>
    </location>
</feature>
<evidence type="ECO:0000256" key="1">
    <source>
        <dbReference type="SAM" id="MobiDB-lite"/>
    </source>
</evidence>
<name>A0A6P7FSL9_DIAVI</name>
<evidence type="ECO:0000313" key="2">
    <source>
        <dbReference type="RefSeq" id="XP_028139409.1"/>
    </source>
</evidence>
<proteinExistence type="predicted"/>
<organism evidence="2">
    <name type="scientific">Diabrotica virgifera virgifera</name>
    <name type="common">western corn rootworm</name>
    <dbReference type="NCBI Taxonomy" id="50390"/>
    <lineage>
        <taxon>Eukaryota</taxon>
        <taxon>Metazoa</taxon>
        <taxon>Ecdysozoa</taxon>
        <taxon>Arthropoda</taxon>
        <taxon>Hexapoda</taxon>
        <taxon>Insecta</taxon>
        <taxon>Pterygota</taxon>
        <taxon>Neoptera</taxon>
        <taxon>Endopterygota</taxon>
        <taxon>Coleoptera</taxon>
        <taxon>Polyphaga</taxon>
        <taxon>Cucujiformia</taxon>
        <taxon>Chrysomeloidea</taxon>
        <taxon>Chrysomelidae</taxon>
        <taxon>Galerucinae</taxon>
        <taxon>Diabroticina</taxon>
        <taxon>Diabroticites</taxon>
        <taxon>Diabrotica</taxon>
    </lineage>
</organism>
<gene>
    <name evidence="2" type="primary">LOC114333667</name>
</gene>
<accession>A0A6P7FSL9</accession>
<sequence length="248" mass="28518">MTPSNIKAGFKKCGIVPFNQHTFDESDFLISNVTDRNEILEEGNTNGKERQSTCSKNLENKAPGFHGNEETDEKSQLFRSPEQLLFGYPKAGPRKNLKMRRKDRSKIVTYTPEKLEIEEKYHEKKRKEAIALSRSTKRKLTESTSAGALSSSSDTDTDSFVSDSSDAESSTDFEFDRYQDLPEINSYMLVEFRDKKSVFYVAKIIEVNDNDFKVTFCVIVLKLKIHFCFPLLRTYRMSIKLTLDVCCH</sequence>
<protein>
    <submittedName>
        <fullName evidence="2">Uncharacterized protein LOC114333667</fullName>
    </submittedName>
</protein>